<dbReference type="CDD" id="cd12797">
    <property type="entry name" value="M23_peptidase"/>
    <property type="match status" value="1"/>
</dbReference>
<feature type="domain" description="M23ase beta-sheet core" evidence="2">
    <location>
        <begin position="79"/>
        <end position="187"/>
    </location>
</feature>
<organism evidence="3 4">
    <name type="scientific">Leifsonia poae</name>
    <dbReference type="NCBI Taxonomy" id="110933"/>
    <lineage>
        <taxon>Bacteria</taxon>
        <taxon>Bacillati</taxon>
        <taxon>Actinomycetota</taxon>
        <taxon>Actinomycetes</taxon>
        <taxon>Micrococcales</taxon>
        <taxon>Microbacteriaceae</taxon>
        <taxon>Leifsonia</taxon>
    </lineage>
</organism>
<dbReference type="InterPro" id="IPR016047">
    <property type="entry name" value="M23ase_b-sheet_dom"/>
</dbReference>
<name>A0A9W6HAW3_9MICO</name>
<feature type="region of interest" description="Disordered" evidence="1">
    <location>
        <begin position="221"/>
        <end position="240"/>
    </location>
</feature>
<accession>A0A9W6HAW3</accession>
<dbReference type="Gene3D" id="2.70.70.10">
    <property type="entry name" value="Glucose Permease (Domain IIA)"/>
    <property type="match status" value="1"/>
</dbReference>
<dbReference type="InterPro" id="IPR050570">
    <property type="entry name" value="Cell_wall_metabolism_enzyme"/>
</dbReference>
<gene>
    <name evidence="3" type="ORF">GCM10017584_27230</name>
</gene>
<evidence type="ECO:0000259" key="2">
    <source>
        <dbReference type="Pfam" id="PF01551"/>
    </source>
</evidence>
<dbReference type="InterPro" id="IPR011055">
    <property type="entry name" value="Dup_hybrid_motif"/>
</dbReference>
<reference evidence="3" key="1">
    <citation type="journal article" date="2014" name="Int. J. Syst. Evol. Microbiol.">
        <title>Complete genome sequence of Corynebacterium casei LMG S-19264T (=DSM 44701T), isolated from a smear-ripened cheese.</title>
        <authorList>
            <consortium name="US DOE Joint Genome Institute (JGI-PGF)"/>
            <person name="Walter F."/>
            <person name="Albersmeier A."/>
            <person name="Kalinowski J."/>
            <person name="Ruckert C."/>
        </authorList>
    </citation>
    <scope>NUCLEOTIDE SEQUENCE</scope>
    <source>
        <strain evidence="3">VKM Ac-1401</strain>
    </source>
</reference>
<dbReference type="PANTHER" id="PTHR21666">
    <property type="entry name" value="PEPTIDASE-RELATED"/>
    <property type="match status" value="1"/>
</dbReference>
<dbReference type="SUPFAM" id="SSF51261">
    <property type="entry name" value="Duplicated hybrid motif"/>
    <property type="match status" value="1"/>
</dbReference>
<proteinExistence type="predicted"/>
<comment type="caution">
    <text evidence="3">The sequence shown here is derived from an EMBL/GenBank/DDBJ whole genome shotgun (WGS) entry which is preliminary data.</text>
</comment>
<sequence>MVASTIPPRRAVELALPFTGRWLTQNSPARRVPSHGVDLWGETYAIDFVGVDDRGRTAVGSDWRTALATEPPERFVSFGRAILAPADGVVVDAHDGEPDHRARRSQAALLPYALGQANRVRRGVAAVAGNRLTIALAGDTGFVALAHLREGSLRVRVGATVTTGQWLADCGNSGNSTQPHLHLQVMDDPDWTVARGIPVLFRRYREWAGRSAAPAVRASGVPGEGAVVEPLPSPGAPLFS</sequence>
<dbReference type="GO" id="GO:0004222">
    <property type="term" value="F:metalloendopeptidase activity"/>
    <property type="evidence" value="ECO:0007669"/>
    <property type="project" value="TreeGrafter"/>
</dbReference>
<evidence type="ECO:0000313" key="3">
    <source>
        <dbReference type="EMBL" id="GLJ77149.1"/>
    </source>
</evidence>
<dbReference type="EMBL" id="BSEN01000013">
    <property type="protein sequence ID" value="GLJ77149.1"/>
    <property type="molecule type" value="Genomic_DNA"/>
</dbReference>
<dbReference type="Proteomes" id="UP001142372">
    <property type="component" value="Unassembled WGS sequence"/>
</dbReference>
<dbReference type="AlphaFoldDB" id="A0A9W6HAW3"/>
<protein>
    <submittedName>
        <fullName evidence="3">Peptidase</fullName>
    </submittedName>
</protein>
<feature type="compositionally biased region" description="Pro residues" evidence="1">
    <location>
        <begin position="231"/>
        <end position="240"/>
    </location>
</feature>
<keyword evidence="4" id="KW-1185">Reference proteome</keyword>
<dbReference type="PANTHER" id="PTHR21666:SF270">
    <property type="entry name" value="MUREIN HYDROLASE ACTIVATOR ENVC"/>
    <property type="match status" value="1"/>
</dbReference>
<reference evidence="3" key="2">
    <citation type="submission" date="2023-01" db="EMBL/GenBank/DDBJ databases">
        <authorList>
            <person name="Sun Q."/>
            <person name="Evtushenko L."/>
        </authorList>
    </citation>
    <scope>NUCLEOTIDE SEQUENCE</scope>
    <source>
        <strain evidence="3">VKM Ac-1401</strain>
    </source>
</reference>
<dbReference type="RefSeq" id="WP_271177798.1">
    <property type="nucleotide sequence ID" value="NZ_BAAAJO010000004.1"/>
</dbReference>
<dbReference type="Pfam" id="PF01551">
    <property type="entry name" value="Peptidase_M23"/>
    <property type="match status" value="1"/>
</dbReference>
<evidence type="ECO:0000256" key="1">
    <source>
        <dbReference type="SAM" id="MobiDB-lite"/>
    </source>
</evidence>
<evidence type="ECO:0000313" key="4">
    <source>
        <dbReference type="Proteomes" id="UP001142372"/>
    </source>
</evidence>